<dbReference type="InterPro" id="IPR000172">
    <property type="entry name" value="GMC_OxRdtase_N"/>
</dbReference>
<dbReference type="PANTHER" id="PTHR11552:SF147">
    <property type="entry name" value="CHOLINE DEHYDROGENASE, MITOCHONDRIAL"/>
    <property type="match status" value="1"/>
</dbReference>
<dbReference type="PROSITE" id="PS00624">
    <property type="entry name" value="GMC_OXRED_2"/>
    <property type="match status" value="1"/>
</dbReference>
<gene>
    <name evidence="7" type="ORF">DKG74_07590</name>
</gene>
<evidence type="ECO:0000256" key="5">
    <source>
        <dbReference type="PIRSR" id="PIRSR000137-2"/>
    </source>
</evidence>
<dbReference type="PANTHER" id="PTHR11552">
    <property type="entry name" value="GLUCOSE-METHANOL-CHOLINE GMC OXIDOREDUCTASE"/>
    <property type="match status" value="1"/>
</dbReference>
<sequence>MSGSASPVLDGDYDYIVVGAGTAGCILANRLSADARRRVLLLEAGGRDNWIWFHIPVGYLFAIGNPRADWMFRTEAEAGLNGRSLAYPRGKVIGGCSAINAMISMRGQAADYDHWRQLGLAGWSYDDVLPHFRALEDHFLGASAAHGAGGGWRVEAPRVTWDVLDAVRDAAVEMGVRAIDDFNTGDNEGVSYFHVNQKKGRRWSSARGFLKPVLNRPNLRLMTHVQVERLVVEGGRATGVAFRGADGAVLTAKARGEVILSAGAVATPQILQLSGIGSAEFLRPQGIEVVHGAEGVGRNLQDHLQQRAIYRVEGVKTLNETYHSLIGRGLMGLDYLLRRRGPLTMAPSQLGLFTRSDPSRERANIEFHIQPLSLDKFGDPLHRFPAITVSACNLRPTSRGTITLRSRNPKDAPVIAPHYLTTDDDRRVAADAIRVTRRLMAQPRLARYRPSEYLPGPSVGDDDAALAKAAGDIGTTIFHPVGTAKMGRADDPMAVVDERLRCHGLAGLRIVDASIMPTITSGNTNTPTAMIAEKGAAMIVADARL</sequence>
<dbReference type="GO" id="GO:0050660">
    <property type="term" value="F:flavin adenine dinucleotide binding"/>
    <property type="evidence" value="ECO:0007669"/>
    <property type="project" value="InterPro"/>
</dbReference>
<dbReference type="Pfam" id="PF05199">
    <property type="entry name" value="GMC_oxred_C"/>
    <property type="match status" value="1"/>
</dbReference>
<proteinExistence type="inferred from homology"/>
<accession>A0A317EEG3</accession>
<evidence type="ECO:0000256" key="2">
    <source>
        <dbReference type="ARBA" id="ARBA00010790"/>
    </source>
</evidence>
<name>A0A317EEG3_9PROT</name>
<evidence type="ECO:0000256" key="1">
    <source>
        <dbReference type="ARBA" id="ARBA00001974"/>
    </source>
</evidence>
<dbReference type="Gene3D" id="3.50.50.60">
    <property type="entry name" value="FAD/NAD(P)-binding domain"/>
    <property type="match status" value="1"/>
</dbReference>
<keyword evidence="4 5" id="KW-0274">FAD</keyword>
<organism evidence="7 8">
    <name type="scientific">Zavarzinia aquatilis</name>
    <dbReference type="NCBI Taxonomy" id="2211142"/>
    <lineage>
        <taxon>Bacteria</taxon>
        <taxon>Pseudomonadati</taxon>
        <taxon>Pseudomonadota</taxon>
        <taxon>Alphaproteobacteria</taxon>
        <taxon>Rhodospirillales</taxon>
        <taxon>Zavarziniaceae</taxon>
        <taxon>Zavarzinia</taxon>
    </lineage>
</organism>
<evidence type="ECO:0000256" key="4">
    <source>
        <dbReference type="ARBA" id="ARBA00022827"/>
    </source>
</evidence>
<evidence type="ECO:0000259" key="6">
    <source>
        <dbReference type="PROSITE" id="PS00624"/>
    </source>
</evidence>
<feature type="binding site" evidence="5">
    <location>
        <position position="92"/>
    </location>
    <ligand>
        <name>FAD</name>
        <dbReference type="ChEBI" id="CHEBI:57692"/>
    </ligand>
</feature>
<dbReference type="EMBL" id="QGLE01000003">
    <property type="protein sequence ID" value="PWR24656.1"/>
    <property type="molecule type" value="Genomic_DNA"/>
</dbReference>
<dbReference type="SUPFAM" id="SSF54373">
    <property type="entry name" value="FAD-linked reductases, C-terminal domain"/>
    <property type="match status" value="1"/>
</dbReference>
<comment type="caution">
    <text evidence="7">The sequence shown here is derived from an EMBL/GenBank/DDBJ whole genome shotgun (WGS) entry which is preliminary data.</text>
</comment>
<dbReference type="Proteomes" id="UP000245461">
    <property type="component" value="Unassembled WGS sequence"/>
</dbReference>
<dbReference type="RefSeq" id="WP_109904302.1">
    <property type="nucleotide sequence ID" value="NZ_QGLE01000003.1"/>
</dbReference>
<feature type="domain" description="Glucose-methanol-choline oxidoreductase N-terminal" evidence="6">
    <location>
        <begin position="263"/>
        <end position="277"/>
    </location>
</feature>
<feature type="binding site" evidence="5">
    <location>
        <position position="227"/>
    </location>
    <ligand>
        <name>FAD</name>
        <dbReference type="ChEBI" id="CHEBI:57692"/>
    </ligand>
</feature>
<dbReference type="PIRSF" id="PIRSF000137">
    <property type="entry name" value="Alcohol_oxidase"/>
    <property type="match status" value="1"/>
</dbReference>
<comment type="cofactor">
    <cofactor evidence="1 5">
        <name>FAD</name>
        <dbReference type="ChEBI" id="CHEBI:57692"/>
    </cofactor>
</comment>
<dbReference type="AlphaFoldDB" id="A0A317EEG3"/>
<comment type="similarity">
    <text evidence="2">Belongs to the GMC oxidoreductase family.</text>
</comment>
<keyword evidence="8" id="KW-1185">Reference proteome</keyword>
<dbReference type="Pfam" id="PF00732">
    <property type="entry name" value="GMC_oxred_N"/>
    <property type="match status" value="1"/>
</dbReference>
<evidence type="ECO:0000313" key="7">
    <source>
        <dbReference type="EMBL" id="PWR24656.1"/>
    </source>
</evidence>
<dbReference type="GO" id="GO:0016614">
    <property type="term" value="F:oxidoreductase activity, acting on CH-OH group of donors"/>
    <property type="evidence" value="ECO:0007669"/>
    <property type="project" value="InterPro"/>
</dbReference>
<protein>
    <submittedName>
        <fullName evidence="7">Choline dehydrogenase</fullName>
    </submittedName>
</protein>
<dbReference type="SUPFAM" id="SSF51905">
    <property type="entry name" value="FAD/NAD(P)-binding domain"/>
    <property type="match status" value="1"/>
</dbReference>
<dbReference type="InterPro" id="IPR012132">
    <property type="entry name" value="GMC_OxRdtase"/>
</dbReference>
<keyword evidence="3" id="KW-0285">Flavoprotein</keyword>
<evidence type="ECO:0000256" key="3">
    <source>
        <dbReference type="ARBA" id="ARBA00022630"/>
    </source>
</evidence>
<dbReference type="InterPro" id="IPR007867">
    <property type="entry name" value="GMC_OxRtase_C"/>
</dbReference>
<evidence type="ECO:0000313" key="8">
    <source>
        <dbReference type="Proteomes" id="UP000245461"/>
    </source>
</evidence>
<reference evidence="7 8" key="1">
    <citation type="submission" date="2018-05" db="EMBL/GenBank/DDBJ databases">
        <title>Zavarzinia sp. HR-AS.</title>
        <authorList>
            <person name="Lee Y."/>
            <person name="Jeon C.O."/>
        </authorList>
    </citation>
    <scope>NUCLEOTIDE SEQUENCE [LARGE SCALE GENOMIC DNA]</scope>
    <source>
        <strain evidence="7 8">HR-AS</strain>
    </source>
</reference>
<dbReference type="Gene3D" id="3.30.560.10">
    <property type="entry name" value="Glucose Oxidase, domain 3"/>
    <property type="match status" value="1"/>
</dbReference>
<dbReference type="OrthoDB" id="9785276at2"/>
<dbReference type="InterPro" id="IPR036188">
    <property type="entry name" value="FAD/NAD-bd_sf"/>
</dbReference>